<dbReference type="AlphaFoldDB" id="A0A3L6ZZG8"/>
<reference evidence="1 2" key="1">
    <citation type="submission" date="2018-10" db="EMBL/GenBank/DDBJ databases">
        <authorList>
            <person name="Li J."/>
        </authorList>
    </citation>
    <scope>NUCLEOTIDE SEQUENCE [LARGE SCALE GENOMIC DNA]</scope>
    <source>
        <strain evidence="1 2">IF 016277</strain>
    </source>
</reference>
<protein>
    <recommendedName>
        <fullName evidence="3">Nuclear transport factor 2 family protein</fullName>
    </recommendedName>
</protein>
<organism evidence="1 2">
    <name type="scientific">Mycetocola tolaasinivorans</name>
    <dbReference type="NCBI Taxonomy" id="76635"/>
    <lineage>
        <taxon>Bacteria</taxon>
        <taxon>Bacillati</taxon>
        <taxon>Actinomycetota</taxon>
        <taxon>Actinomycetes</taxon>
        <taxon>Micrococcales</taxon>
        <taxon>Microbacteriaceae</taxon>
        <taxon>Mycetocola</taxon>
    </lineage>
</organism>
<dbReference type="OrthoDB" id="3828472at2"/>
<evidence type="ECO:0000313" key="2">
    <source>
        <dbReference type="Proteomes" id="UP000272503"/>
    </source>
</evidence>
<accession>A0A3L6ZZG8</accession>
<sequence length="140" mass="15611">MASFKDNLAEDVTLEGTVMNGVLTGRDAVLAQLAVVSQFYSERVDRFRFEHDDYLVEEYQAVVAGRPITATATMHRDASGRFDHVVVSHRPLSAALTFSRLIAESTLGSDTTNRFYRPEGQTYQDLLAYADEQPHGGIRL</sequence>
<dbReference type="RefSeq" id="WP_121649662.1">
    <property type="nucleotide sequence ID" value="NZ_RCUX01000014.1"/>
</dbReference>
<dbReference type="EMBL" id="RCUX01000014">
    <property type="protein sequence ID" value="RLP73339.1"/>
    <property type="molecule type" value="Genomic_DNA"/>
</dbReference>
<evidence type="ECO:0000313" key="1">
    <source>
        <dbReference type="EMBL" id="RLP73339.1"/>
    </source>
</evidence>
<gene>
    <name evidence="1" type="ORF">D9V32_14645</name>
</gene>
<dbReference type="Proteomes" id="UP000272503">
    <property type="component" value="Unassembled WGS sequence"/>
</dbReference>
<dbReference type="InterPro" id="IPR032710">
    <property type="entry name" value="NTF2-like_dom_sf"/>
</dbReference>
<keyword evidence="2" id="KW-1185">Reference proteome</keyword>
<dbReference type="SUPFAM" id="SSF54427">
    <property type="entry name" value="NTF2-like"/>
    <property type="match status" value="1"/>
</dbReference>
<dbReference type="Gene3D" id="3.10.450.50">
    <property type="match status" value="1"/>
</dbReference>
<evidence type="ECO:0008006" key="3">
    <source>
        <dbReference type="Google" id="ProtNLM"/>
    </source>
</evidence>
<comment type="caution">
    <text evidence="1">The sequence shown here is derived from an EMBL/GenBank/DDBJ whole genome shotgun (WGS) entry which is preliminary data.</text>
</comment>
<name>A0A3L6ZZG8_9MICO</name>
<proteinExistence type="predicted"/>